<feature type="domain" description="Carboxylesterase type B" evidence="5">
    <location>
        <begin position="3"/>
        <end position="555"/>
    </location>
</feature>
<proteinExistence type="inferred from homology"/>
<keyword evidence="2" id="KW-0719">Serine esterase</keyword>
<dbReference type="Gene3D" id="3.40.50.1820">
    <property type="entry name" value="alpha/beta hydrolase"/>
    <property type="match status" value="1"/>
</dbReference>
<dbReference type="InterPro" id="IPR029058">
    <property type="entry name" value="AB_hydrolase_fold"/>
</dbReference>
<dbReference type="GO" id="GO:0052689">
    <property type="term" value="F:carboxylic ester hydrolase activity"/>
    <property type="evidence" value="ECO:0007669"/>
    <property type="project" value="UniProtKB-KW"/>
</dbReference>
<dbReference type="PANTHER" id="PTHR43142:SF1">
    <property type="entry name" value="CARBOXYLIC ESTER HYDROLASE"/>
    <property type="match status" value="1"/>
</dbReference>
<organism evidence="6 7">
    <name type="scientific">Zophobas morio</name>
    <dbReference type="NCBI Taxonomy" id="2755281"/>
    <lineage>
        <taxon>Eukaryota</taxon>
        <taxon>Metazoa</taxon>
        <taxon>Ecdysozoa</taxon>
        <taxon>Arthropoda</taxon>
        <taxon>Hexapoda</taxon>
        <taxon>Insecta</taxon>
        <taxon>Pterygota</taxon>
        <taxon>Neoptera</taxon>
        <taxon>Endopterygota</taxon>
        <taxon>Coleoptera</taxon>
        <taxon>Polyphaga</taxon>
        <taxon>Cucujiformia</taxon>
        <taxon>Tenebrionidae</taxon>
        <taxon>Zophobas</taxon>
    </lineage>
</organism>
<dbReference type="Proteomes" id="UP001168821">
    <property type="component" value="Unassembled WGS sequence"/>
</dbReference>
<keyword evidence="7" id="KW-1185">Reference proteome</keyword>
<evidence type="ECO:0000256" key="1">
    <source>
        <dbReference type="ARBA" id="ARBA00005964"/>
    </source>
</evidence>
<name>A0AA38MBL4_9CUCU</name>
<reference evidence="6" key="1">
    <citation type="journal article" date="2023" name="G3 (Bethesda)">
        <title>Whole genome assemblies of Zophobas morio and Tenebrio molitor.</title>
        <authorList>
            <person name="Kaur S."/>
            <person name="Stinson S.A."/>
            <person name="diCenzo G.C."/>
        </authorList>
    </citation>
    <scope>NUCLEOTIDE SEQUENCE</scope>
    <source>
        <strain evidence="6">QUZm001</strain>
    </source>
</reference>
<keyword evidence="4" id="KW-0325">Glycoprotein</keyword>
<dbReference type="InterPro" id="IPR002018">
    <property type="entry name" value="CarbesteraseB"/>
</dbReference>
<evidence type="ECO:0000259" key="5">
    <source>
        <dbReference type="Pfam" id="PF00135"/>
    </source>
</evidence>
<dbReference type="Pfam" id="PF00135">
    <property type="entry name" value="COesterase"/>
    <property type="match status" value="1"/>
</dbReference>
<evidence type="ECO:0000256" key="4">
    <source>
        <dbReference type="ARBA" id="ARBA00023180"/>
    </source>
</evidence>
<dbReference type="SUPFAM" id="SSF53474">
    <property type="entry name" value="alpha/beta-Hydrolases"/>
    <property type="match status" value="1"/>
</dbReference>
<gene>
    <name evidence="6" type="ORF">Zmor_021870</name>
</gene>
<accession>A0AA38MBL4</accession>
<evidence type="ECO:0000256" key="3">
    <source>
        <dbReference type="ARBA" id="ARBA00022801"/>
    </source>
</evidence>
<dbReference type="PANTHER" id="PTHR43142">
    <property type="entry name" value="CARBOXYLIC ESTER HYDROLASE"/>
    <property type="match status" value="1"/>
</dbReference>
<sequence>MTSPIVTIDEGKLKGKISQNYCGGTFCSFLGIPYGQPPVGELRFKAPIPVEPWNDVRDATEEGPECPSKHMFFTYLIGAEDNCLNLNVYTKELPQENASSPKPVMVWIHGGAYLYGSNKSELFGPDYLMTEDIVLVCINYRLGVLGFLSLEDPSLGVPGNAGLKDMILALKWVQRNIKHFNGDPNNVTIFGESAGAASVHYLYLSPLSKGLFHKAIIQSGSALSLWASGCNNGKIIANSLGYKEKEEKKILDYLRNQSESKLVKAQHKSLDLFTADLVRPFGPVVEKPGEGAFLTEEPLDILKSGKFSHVPLIIGYTSKEGIFFEAVRKILPGVKLISDFETEVPHDLKLEKGSQKSKEVASKIQKFYFGEEKPSEKNMDNTHLLKTDTQFLHGIYRSIQYQKLHSTAPIYFYRMSLDTSLNYYKNVCTTKSLPLLFLCYFLSYKSGKKCFLTLSKSLPSNSPTGVCHADDLGYLFPSFLSQTLEPGSLEETSVRRFVKLWTNFAKTGEPTPGNPDPLLNNVQWKPVNKEDNHFLDIGSELKVDSNPEQDRMQFWESIYSPS</sequence>
<comment type="caution">
    <text evidence="6">The sequence shown here is derived from an EMBL/GenBank/DDBJ whole genome shotgun (WGS) entry which is preliminary data.</text>
</comment>
<protein>
    <recommendedName>
        <fullName evidence="5">Carboxylesterase type B domain-containing protein</fullName>
    </recommendedName>
</protein>
<evidence type="ECO:0000313" key="7">
    <source>
        <dbReference type="Proteomes" id="UP001168821"/>
    </source>
</evidence>
<comment type="similarity">
    <text evidence="1">Belongs to the type-B carboxylesterase/lipase family.</text>
</comment>
<dbReference type="EMBL" id="JALNTZ010000006">
    <property type="protein sequence ID" value="KAJ3650166.1"/>
    <property type="molecule type" value="Genomic_DNA"/>
</dbReference>
<keyword evidence="3" id="KW-0378">Hydrolase</keyword>
<evidence type="ECO:0000256" key="2">
    <source>
        <dbReference type="ARBA" id="ARBA00022487"/>
    </source>
</evidence>
<evidence type="ECO:0000313" key="6">
    <source>
        <dbReference type="EMBL" id="KAJ3650166.1"/>
    </source>
</evidence>
<dbReference type="AlphaFoldDB" id="A0AA38MBL4"/>